<feature type="domain" description="F-box" evidence="1">
    <location>
        <begin position="6"/>
        <end position="40"/>
    </location>
</feature>
<dbReference type="EMBL" id="JAGMWT010000014">
    <property type="protein sequence ID" value="KAH7116759.1"/>
    <property type="molecule type" value="Genomic_DNA"/>
</dbReference>
<proteinExistence type="predicted"/>
<reference evidence="2" key="1">
    <citation type="journal article" date="2021" name="Nat. Commun.">
        <title>Genetic determinants of endophytism in the Arabidopsis root mycobiome.</title>
        <authorList>
            <person name="Mesny F."/>
            <person name="Miyauchi S."/>
            <person name="Thiergart T."/>
            <person name="Pickel B."/>
            <person name="Atanasova L."/>
            <person name="Karlsson M."/>
            <person name="Huettel B."/>
            <person name="Barry K.W."/>
            <person name="Haridas S."/>
            <person name="Chen C."/>
            <person name="Bauer D."/>
            <person name="Andreopoulos W."/>
            <person name="Pangilinan J."/>
            <person name="LaButti K."/>
            <person name="Riley R."/>
            <person name="Lipzen A."/>
            <person name="Clum A."/>
            <person name="Drula E."/>
            <person name="Henrissat B."/>
            <person name="Kohler A."/>
            <person name="Grigoriev I.V."/>
            <person name="Martin F.M."/>
            <person name="Hacquard S."/>
        </authorList>
    </citation>
    <scope>NUCLEOTIDE SEQUENCE</scope>
    <source>
        <strain evidence="2">MPI-CAGE-CH-0243</strain>
    </source>
</reference>
<sequence>MATTIEALPNELLGSCFSHLSGNKPALNSLRLVSKRFYAASSPFLVPEITLKFTTQSFRDLETLATHPSFSRGIITVILDVGYYDPILADSLRRFSEHNASDMEQEIDILERTTNPYAVHRNKFKKGLHSILIPIPKEWNNVNSDSFDPATATKSQSLLIHAHEEYKRLYAGQQEVLGKDGWAQRMVTALGKFPVLQGIIITDNDRRPRQTIKTSWRDNHKTEEVTYNRCLRSSHWKGSFRTAIDTEPPVHIIPELFHSLAESSIRPRFFDLRVTVPFDLRCMRMSTAQLNAIRTSLSRARKVYIWLQSWARRGSLAENNDRPRDEMMALCNFTSACFSSKHLSDLHLSMDNYPVFYQIPTVSLADIFSFPLPSTKNLARLYLRNVPFKLNELRDFIESSQREGGNELQWLNMYSPWLLTGTWLKASKVLRGFGSMLEHFEFTFPRGAEFGDLRIRNKPSTRKFEDYVTGQTDVNPLEGWEPEEFEE</sequence>
<dbReference type="Pfam" id="PF00646">
    <property type="entry name" value="F-box"/>
    <property type="match status" value="1"/>
</dbReference>
<dbReference type="CDD" id="cd09917">
    <property type="entry name" value="F-box_SF"/>
    <property type="match status" value="1"/>
</dbReference>
<organism evidence="2 3">
    <name type="scientific">Dendryphion nanum</name>
    <dbReference type="NCBI Taxonomy" id="256645"/>
    <lineage>
        <taxon>Eukaryota</taxon>
        <taxon>Fungi</taxon>
        <taxon>Dikarya</taxon>
        <taxon>Ascomycota</taxon>
        <taxon>Pezizomycotina</taxon>
        <taxon>Dothideomycetes</taxon>
        <taxon>Pleosporomycetidae</taxon>
        <taxon>Pleosporales</taxon>
        <taxon>Torulaceae</taxon>
        <taxon>Dendryphion</taxon>
    </lineage>
</organism>
<name>A0A9P9DD45_9PLEO</name>
<accession>A0A9P9DD45</accession>
<evidence type="ECO:0000313" key="3">
    <source>
        <dbReference type="Proteomes" id="UP000700596"/>
    </source>
</evidence>
<dbReference type="Proteomes" id="UP000700596">
    <property type="component" value="Unassembled WGS sequence"/>
</dbReference>
<dbReference type="AlphaFoldDB" id="A0A9P9DD45"/>
<comment type="caution">
    <text evidence="2">The sequence shown here is derived from an EMBL/GenBank/DDBJ whole genome shotgun (WGS) entry which is preliminary data.</text>
</comment>
<keyword evidence="3" id="KW-1185">Reference proteome</keyword>
<dbReference type="OrthoDB" id="3759773at2759"/>
<dbReference type="InterPro" id="IPR001810">
    <property type="entry name" value="F-box_dom"/>
</dbReference>
<protein>
    <recommendedName>
        <fullName evidence="1">F-box domain-containing protein</fullName>
    </recommendedName>
</protein>
<evidence type="ECO:0000259" key="1">
    <source>
        <dbReference type="Pfam" id="PF00646"/>
    </source>
</evidence>
<gene>
    <name evidence="2" type="ORF">B0J11DRAFT_100394</name>
</gene>
<evidence type="ECO:0000313" key="2">
    <source>
        <dbReference type="EMBL" id="KAH7116759.1"/>
    </source>
</evidence>